<reference evidence="2" key="1">
    <citation type="submission" date="2020-08" db="EMBL/GenBank/DDBJ databases">
        <title>Multicomponent nature underlies the extraordinary mechanical properties of spider dragline silk.</title>
        <authorList>
            <person name="Kono N."/>
            <person name="Nakamura H."/>
            <person name="Mori M."/>
            <person name="Yoshida Y."/>
            <person name="Ohtoshi R."/>
            <person name="Malay A.D."/>
            <person name="Moran D.A.P."/>
            <person name="Tomita M."/>
            <person name="Numata K."/>
            <person name="Arakawa K."/>
        </authorList>
    </citation>
    <scope>NUCLEOTIDE SEQUENCE</scope>
</reference>
<protein>
    <submittedName>
        <fullName evidence="2">Uncharacterized protein</fullName>
    </submittedName>
</protein>
<feature type="compositionally biased region" description="Basic and acidic residues" evidence="1">
    <location>
        <begin position="1"/>
        <end position="34"/>
    </location>
</feature>
<sequence length="102" mass="11733">MSLLKLWERHRDRRDNKQRESGTRETKRSYKEDGPGEEEDSTGKDTSKTQATKRSRRTLLGKAPEGGREAMLLGGFGGDHPQKSKHIKQNIKTLKYKNTIKH</sequence>
<keyword evidence="3" id="KW-1185">Reference proteome</keyword>
<proteinExistence type="predicted"/>
<dbReference type="Proteomes" id="UP000887013">
    <property type="component" value="Unassembled WGS sequence"/>
</dbReference>
<evidence type="ECO:0000313" key="3">
    <source>
        <dbReference type="Proteomes" id="UP000887013"/>
    </source>
</evidence>
<evidence type="ECO:0000256" key="1">
    <source>
        <dbReference type="SAM" id="MobiDB-lite"/>
    </source>
</evidence>
<name>A0A8X6UAI5_NEPPI</name>
<gene>
    <name evidence="2" type="ORF">NPIL_21481</name>
</gene>
<dbReference type="EMBL" id="BMAW01026593">
    <property type="protein sequence ID" value="GFT98011.1"/>
    <property type="molecule type" value="Genomic_DNA"/>
</dbReference>
<organism evidence="2 3">
    <name type="scientific">Nephila pilipes</name>
    <name type="common">Giant wood spider</name>
    <name type="synonym">Nephila maculata</name>
    <dbReference type="NCBI Taxonomy" id="299642"/>
    <lineage>
        <taxon>Eukaryota</taxon>
        <taxon>Metazoa</taxon>
        <taxon>Ecdysozoa</taxon>
        <taxon>Arthropoda</taxon>
        <taxon>Chelicerata</taxon>
        <taxon>Arachnida</taxon>
        <taxon>Araneae</taxon>
        <taxon>Araneomorphae</taxon>
        <taxon>Entelegynae</taxon>
        <taxon>Araneoidea</taxon>
        <taxon>Nephilidae</taxon>
        <taxon>Nephila</taxon>
    </lineage>
</organism>
<comment type="caution">
    <text evidence="2">The sequence shown here is derived from an EMBL/GenBank/DDBJ whole genome shotgun (WGS) entry which is preliminary data.</text>
</comment>
<accession>A0A8X6UAI5</accession>
<feature type="region of interest" description="Disordered" evidence="1">
    <location>
        <begin position="1"/>
        <end position="90"/>
    </location>
</feature>
<evidence type="ECO:0000313" key="2">
    <source>
        <dbReference type="EMBL" id="GFT98011.1"/>
    </source>
</evidence>
<dbReference type="AlphaFoldDB" id="A0A8X6UAI5"/>